<gene>
    <name evidence="2" type="primary">Piso0_003547</name>
    <name evidence="2" type="ORF">GNLVRS01_PISO0G14724g</name>
    <name evidence="3" type="ORF">GNLVRS01_PISO0H14725g</name>
</gene>
<reference evidence="4" key="2">
    <citation type="journal article" date="2012" name="G3 (Bethesda)">
        <title>Pichia sorbitophila, an interspecies yeast hybrid reveals early steps of genome resolution following polyploidization.</title>
        <authorList>
            <person name="Leh Louis V."/>
            <person name="Despons L."/>
            <person name="Friedrich A."/>
            <person name="Martin T."/>
            <person name="Durrens P."/>
            <person name="Casaregola S."/>
            <person name="Neuveglise C."/>
            <person name="Fairhead C."/>
            <person name="Marck C."/>
            <person name="Cruz J.A."/>
            <person name="Straub M.L."/>
            <person name="Kugler V."/>
            <person name="Sacerdot C."/>
            <person name="Uzunov Z."/>
            <person name="Thierry A."/>
            <person name="Weiss S."/>
            <person name="Bleykasten C."/>
            <person name="De Montigny J."/>
            <person name="Jacques N."/>
            <person name="Jung P."/>
            <person name="Lemaire M."/>
            <person name="Mallet S."/>
            <person name="Morel G."/>
            <person name="Richard G.F."/>
            <person name="Sarkar A."/>
            <person name="Savel G."/>
            <person name="Schacherer J."/>
            <person name="Seret M.L."/>
            <person name="Talla E."/>
            <person name="Samson G."/>
            <person name="Jubin C."/>
            <person name="Poulain J."/>
            <person name="Vacherie B."/>
            <person name="Barbe V."/>
            <person name="Pelletier E."/>
            <person name="Sherman D.J."/>
            <person name="Westhof E."/>
            <person name="Weissenbach J."/>
            <person name="Baret P.V."/>
            <person name="Wincker P."/>
            <person name="Gaillardin C."/>
            <person name="Dujon B."/>
            <person name="Souciet J.L."/>
        </authorList>
    </citation>
    <scope>NUCLEOTIDE SEQUENCE [LARGE SCALE GENOMIC DNA]</scope>
    <source>
        <strain evidence="4">ATCC MYA-4447 / BCRC 22081 / CBS 7064 / NBRC 10061 / NRRL Y-12695</strain>
    </source>
</reference>
<organism evidence="2 4">
    <name type="scientific">Pichia sorbitophila (strain ATCC MYA-4447 / BCRC 22081 / CBS 7064 / NBRC 10061 / NRRL Y-12695)</name>
    <name type="common">Hybrid yeast</name>
    <dbReference type="NCBI Taxonomy" id="559304"/>
    <lineage>
        <taxon>Eukaryota</taxon>
        <taxon>Fungi</taxon>
        <taxon>Dikarya</taxon>
        <taxon>Ascomycota</taxon>
        <taxon>Saccharomycotina</taxon>
        <taxon>Pichiomycetes</taxon>
        <taxon>Debaryomycetaceae</taxon>
        <taxon>Millerozyma</taxon>
    </lineage>
</organism>
<sequence length="141" mass="15638">MLGPSWSHPSIVLGGVLGLDAPAGQQHHCWLSQVPISITLPYKEPRRVEMCDHKSGVHDPCCKGLLCRAKTAVKSTTHCCVDRCNRPFGNKASHRVSCKRSPSLSETRDRVGSGWLLCPPEFKDAKTHKTQKPEEAQQKEK</sequence>
<feature type="region of interest" description="Disordered" evidence="1">
    <location>
        <begin position="90"/>
        <end position="141"/>
    </location>
</feature>
<evidence type="ECO:0000313" key="3">
    <source>
        <dbReference type="EMBL" id="CCE81196.1"/>
    </source>
</evidence>
<dbReference type="InParanoid" id="G8YJD6"/>
<keyword evidence="4" id="KW-1185">Reference proteome</keyword>
<feature type="compositionally biased region" description="Basic and acidic residues" evidence="1">
    <location>
        <begin position="121"/>
        <end position="141"/>
    </location>
</feature>
<accession>G8YJD6</accession>
<dbReference type="HOGENOM" id="CLU_1825981_0_0_1"/>
<dbReference type="AlphaFoldDB" id="G8YJD6"/>
<protein>
    <submittedName>
        <fullName evidence="2">Piso0_003547 protein</fullName>
    </submittedName>
</protein>
<dbReference type="Proteomes" id="UP000005222">
    <property type="component" value="Chromosome H"/>
</dbReference>
<evidence type="ECO:0000313" key="2">
    <source>
        <dbReference type="EMBL" id="CCE80431.1"/>
    </source>
</evidence>
<dbReference type="Proteomes" id="UP000005222">
    <property type="component" value="Chromosome G"/>
</dbReference>
<dbReference type="EMBL" id="FO082053">
    <property type="protein sequence ID" value="CCE80431.1"/>
    <property type="molecule type" value="Genomic_DNA"/>
</dbReference>
<evidence type="ECO:0000313" key="4">
    <source>
        <dbReference type="Proteomes" id="UP000005222"/>
    </source>
</evidence>
<reference evidence="2" key="1">
    <citation type="submission" date="2011-10" db="EMBL/GenBank/DDBJ databases">
        <authorList>
            <person name="Genoscope - CEA"/>
        </authorList>
    </citation>
    <scope>NUCLEOTIDE SEQUENCE</scope>
</reference>
<evidence type="ECO:0000256" key="1">
    <source>
        <dbReference type="SAM" id="MobiDB-lite"/>
    </source>
</evidence>
<proteinExistence type="predicted"/>
<dbReference type="EMBL" id="FO082052">
    <property type="protein sequence ID" value="CCE81196.1"/>
    <property type="molecule type" value="Genomic_DNA"/>
</dbReference>
<name>G8YJD6_PICSO</name>